<dbReference type="AlphaFoldDB" id="A0A7Y4LUA6"/>
<dbReference type="InterPro" id="IPR029787">
    <property type="entry name" value="Nucleotide_cyclase"/>
</dbReference>
<dbReference type="PANTHER" id="PTHR43081:SF1">
    <property type="entry name" value="ADENYLATE CYCLASE, TERMINAL-DIFFERENTIATION SPECIFIC"/>
    <property type="match status" value="1"/>
</dbReference>
<dbReference type="Gene3D" id="3.30.450.20">
    <property type="entry name" value="PAS domain"/>
    <property type="match status" value="2"/>
</dbReference>
<keyword evidence="3" id="KW-1185">Reference proteome</keyword>
<dbReference type="Gene3D" id="6.10.340.10">
    <property type="match status" value="1"/>
</dbReference>
<feature type="domain" description="Guanylate cyclase" evidence="1">
    <location>
        <begin position="295"/>
        <end position="427"/>
    </location>
</feature>
<dbReference type="Gene3D" id="3.30.70.1230">
    <property type="entry name" value="Nucleotide cyclase"/>
    <property type="match status" value="1"/>
</dbReference>
<dbReference type="GO" id="GO:0006171">
    <property type="term" value="P:cAMP biosynthetic process"/>
    <property type="evidence" value="ECO:0007669"/>
    <property type="project" value="TreeGrafter"/>
</dbReference>
<dbReference type="GO" id="GO:0004016">
    <property type="term" value="F:adenylate cyclase activity"/>
    <property type="evidence" value="ECO:0007669"/>
    <property type="project" value="UniProtKB-ARBA"/>
</dbReference>
<evidence type="ECO:0000259" key="1">
    <source>
        <dbReference type="PROSITE" id="PS50125"/>
    </source>
</evidence>
<dbReference type="CDD" id="cd07302">
    <property type="entry name" value="CHD"/>
    <property type="match status" value="1"/>
</dbReference>
<name>A0A7Y4LUA6_9BRAD</name>
<organism evidence="2 3">
    <name type="scientific">Bradyrhizobium australiense</name>
    <dbReference type="NCBI Taxonomy" id="2721161"/>
    <lineage>
        <taxon>Bacteria</taxon>
        <taxon>Pseudomonadati</taxon>
        <taxon>Pseudomonadota</taxon>
        <taxon>Alphaproteobacteria</taxon>
        <taxon>Hyphomicrobiales</taxon>
        <taxon>Nitrobacteraceae</taxon>
        <taxon>Bradyrhizobium</taxon>
    </lineage>
</organism>
<dbReference type="Proteomes" id="UP000544122">
    <property type="component" value="Unassembled WGS sequence"/>
</dbReference>
<dbReference type="EMBL" id="JAAVLX010000002">
    <property type="protein sequence ID" value="NOJ39122.1"/>
    <property type="molecule type" value="Genomic_DNA"/>
</dbReference>
<dbReference type="PANTHER" id="PTHR43081">
    <property type="entry name" value="ADENYLATE CYCLASE, TERMINAL-DIFFERENTIATION SPECIFIC-RELATED"/>
    <property type="match status" value="1"/>
</dbReference>
<dbReference type="InterPro" id="IPR050697">
    <property type="entry name" value="Adenylyl/Guanylyl_Cyclase_3/4"/>
</dbReference>
<evidence type="ECO:0000313" key="2">
    <source>
        <dbReference type="EMBL" id="NOJ39122.1"/>
    </source>
</evidence>
<gene>
    <name evidence="2" type="ORF">HCN58_05800</name>
</gene>
<proteinExistence type="predicted"/>
<dbReference type="SUPFAM" id="SSF55073">
    <property type="entry name" value="Nucleotide cyclase"/>
    <property type="match status" value="1"/>
</dbReference>
<dbReference type="RefSeq" id="WP_171578381.1">
    <property type="nucleotide sequence ID" value="NZ_JAAVLX010000002.1"/>
</dbReference>
<dbReference type="Pfam" id="PF00211">
    <property type="entry name" value="Guanylate_cyc"/>
    <property type="match status" value="1"/>
</dbReference>
<dbReference type="GO" id="GO:0035556">
    <property type="term" value="P:intracellular signal transduction"/>
    <property type="evidence" value="ECO:0007669"/>
    <property type="project" value="InterPro"/>
</dbReference>
<sequence>MFFDTWGHVVGEYAVPTTTDYRNTSGYPEAKHSRNLAVVEPQINVDTGSPIINLRVPVLQDGNFIGSAGASITLNVLSQFLASHRASVNSATIIANPSDGNVIAASDRQKSVRAVDGRLQVARLDNIDDANAREAYRLQRQDKQDKFLFRSPGDGQEWSASFTRFPVNFGHHWEAVVLTPTDDFIGELKRTNRQIVTIIVALSAAELLLIYFVSRRLSRPIEGVSQELKSVEASAFDQPTISPSNVREIAQLQSAAALLRSSLQSFCSFAPVEVVRGLIKTGIPLHLGVERRDMTILFADLENFSTHAEQSTPDALLEQMPVYFEQVTRAISDEQGAVDKFIGDGIMAFWGAPVAIPDHVLRGCAGALRAVRRMEGVNEEWRRAGRPTLRIRIGLNCADVLVGNIGSSERFSYTAIGDGVNVAARLKGTNKTFGTSICISDSVFNAVASQVVARPLRRVQVKGRRQEFMIYELMGLANTADPELEARTADAKLAGMT</sequence>
<dbReference type="PROSITE" id="PS50125">
    <property type="entry name" value="GUANYLATE_CYCLASE_2"/>
    <property type="match status" value="1"/>
</dbReference>
<dbReference type="InterPro" id="IPR001054">
    <property type="entry name" value="A/G_cyclase"/>
</dbReference>
<reference evidence="2 3" key="1">
    <citation type="submission" date="2020-03" db="EMBL/GenBank/DDBJ databases">
        <title>Bradyrhizobium diversity isolated from nodules of Indigofera sp.</title>
        <authorList>
            <person name="Klepa M."/>
            <person name="Helene L."/>
            <person name="Hungria M."/>
        </authorList>
    </citation>
    <scope>NUCLEOTIDE SEQUENCE [LARGE SCALE GENOMIC DNA]</scope>
    <source>
        <strain evidence="2 3">WSM 1791</strain>
    </source>
</reference>
<evidence type="ECO:0000313" key="3">
    <source>
        <dbReference type="Proteomes" id="UP000544122"/>
    </source>
</evidence>
<protein>
    <recommendedName>
        <fullName evidence="1">Guanylate cyclase domain-containing protein</fullName>
    </recommendedName>
</protein>
<accession>A0A7Y4LUA6</accession>
<dbReference type="SMART" id="SM00044">
    <property type="entry name" value="CYCc"/>
    <property type="match status" value="1"/>
</dbReference>
<comment type="caution">
    <text evidence="2">The sequence shown here is derived from an EMBL/GenBank/DDBJ whole genome shotgun (WGS) entry which is preliminary data.</text>
</comment>